<dbReference type="Proteomes" id="UP000824469">
    <property type="component" value="Unassembled WGS sequence"/>
</dbReference>
<organism evidence="7 8">
    <name type="scientific">Taxus chinensis</name>
    <name type="common">Chinese yew</name>
    <name type="synonym">Taxus wallichiana var. chinensis</name>
    <dbReference type="NCBI Taxonomy" id="29808"/>
    <lineage>
        <taxon>Eukaryota</taxon>
        <taxon>Viridiplantae</taxon>
        <taxon>Streptophyta</taxon>
        <taxon>Embryophyta</taxon>
        <taxon>Tracheophyta</taxon>
        <taxon>Spermatophyta</taxon>
        <taxon>Pinopsida</taxon>
        <taxon>Pinidae</taxon>
        <taxon>Conifers II</taxon>
        <taxon>Cupressales</taxon>
        <taxon>Taxaceae</taxon>
        <taxon>Taxus</taxon>
    </lineage>
</organism>
<evidence type="ECO:0000256" key="2">
    <source>
        <dbReference type="ARBA" id="ARBA00023015"/>
    </source>
</evidence>
<dbReference type="InterPro" id="IPR036291">
    <property type="entry name" value="NAD(P)-bd_dom_sf"/>
</dbReference>
<comment type="caution">
    <text evidence="7">The sequence shown here is derived from an EMBL/GenBank/DDBJ whole genome shotgun (WGS) entry which is preliminary data.</text>
</comment>
<protein>
    <recommendedName>
        <fullName evidence="6">AP2/ERF domain-containing protein</fullName>
    </recommendedName>
</protein>
<dbReference type="Pfam" id="PF05368">
    <property type="entry name" value="NmrA"/>
    <property type="match status" value="1"/>
</dbReference>
<dbReference type="GO" id="GO:0003677">
    <property type="term" value="F:DNA binding"/>
    <property type="evidence" value="ECO:0007669"/>
    <property type="project" value="UniProtKB-KW"/>
</dbReference>
<accession>A0AA38FY07</accession>
<evidence type="ECO:0000256" key="3">
    <source>
        <dbReference type="ARBA" id="ARBA00023125"/>
    </source>
</evidence>
<keyword evidence="3" id="KW-0238">DNA-binding</keyword>
<dbReference type="PANTHER" id="PTHR43349:SF93">
    <property type="entry name" value="ISOFLAVONE REDUCTASE HOMOLOG P3-RELATED"/>
    <property type="match status" value="1"/>
</dbReference>
<proteinExistence type="predicted"/>
<dbReference type="OMA" id="RTHIVNP"/>
<dbReference type="GO" id="GO:0005634">
    <property type="term" value="C:nucleus"/>
    <property type="evidence" value="ECO:0007669"/>
    <property type="project" value="UniProtKB-SubCell"/>
</dbReference>
<evidence type="ECO:0000256" key="5">
    <source>
        <dbReference type="ARBA" id="ARBA00023242"/>
    </source>
</evidence>
<evidence type="ECO:0000259" key="6">
    <source>
        <dbReference type="PROSITE" id="PS51032"/>
    </source>
</evidence>
<keyword evidence="8" id="KW-1185">Reference proteome</keyword>
<dbReference type="Gene3D" id="3.90.25.10">
    <property type="entry name" value="UDP-galactose 4-epimerase, domain 1"/>
    <property type="match status" value="1"/>
</dbReference>
<keyword evidence="5" id="KW-0539">Nucleus</keyword>
<evidence type="ECO:0000256" key="1">
    <source>
        <dbReference type="ARBA" id="ARBA00004123"/>
    </source>
</evidence>
<dbReference type="GO" id="GO:0003700">
    <property type="term" value="F:DNA-binding transcription factor activity"/>
    <property type="evidence" value="ECO:0007669"/>
    <property type="project" value="InterPro"/>
</dbReference>
<comment type="subcellular location">
    <subcellularLocation>
        <location evidence="1">Nucleus</location>
    </subcellularLocation>
</comment>
<name>A0AA38FY07_TAXCH</name>
<dbReference type="InterPro" id="IPR050608">
    <property type="entry name" value="NmrA-type/Isoflavone_red_sf"/>
</dbReference>
<gene>
    <name evidence="7" type="ORF">KI387_026825</name>
</gene>
<dbReference type="InterPro" id="IPR001471">
    <property type="entry name" value="AP2/ERF_dom"/>
</dbReference>
<dbReference type="PANTHER" id="PTHR43349">
    <property type="entry name" value="PINORESINOL REDUCTASE-RELATED"/>
    <property type="match status" value="1"/>
</dbReference>
<sequence length="189" mass="21519">MNLQRFLPSEFGNDVDRVHAKSLWGHKVKVRRAIEAESMGQTGLTAPPRDKISILGHGNAKVVFVEEDIGTFTIKAVDDPRTLNKSLYLRIPVNTFSFNELVTLWEKKIGKTMEKVYVPEEALLKTIEVASMEKLQRCEESISLVKCKSDAPRKNGGEDLLSLSPKKIQRRPWGRYAAEIRDPKSKERR</sequence>
<evidence type="ECO:0000256" key="4">
    <source>
        <dbReference type="ARBA" id="ARBA00023163"/>
    </source>
</evidence>
<reference evidence="7 8" key="1">
    <citation type="journal article" date="2021" name="Nat. Plants">
        <title>The Taxus genome provides insights into paclitaxel biosynthesis.</title>
        <authorList>
            <person name="Xiong X."/>
            <person name="Gou J."/>
            <person name="Liao Q."/>
            <person name="Li Y."/>
            <person name="Zhou Q."/>
            <person name="Bi G."/>
            <person name="Li C."/>
            <person name="Du R."/>
            <person name="Wang X."/>
            <person name="Sun T."/>
            <person name="Guo L."/>
            <person name="Liang H."/>
            <person name="Lu P."/>
            <person name="Wu Y."/>
            <person name="Zhang Z."/>
            <person name="Ro D.K."/>
            <person name="Shang Y."/>
            <person name="Huang S."/>
            <person name="Yan J."/>
        </authorList>
    </citation>
    <scope>NUCLEOTIDE SEQUENCE [LARGE SCALE GENOMIC DNA]</scope>
    <source>
        <strain evidence="7">Ta-2019</strain>
    </source>
</reference>
<evidence type="ECO:0000313" key="7">
    <source>
        <dbReference type="EMBL" id="KAH9311790.1"/>
    </source>
</evidence>
<evidence type="ECO:0000313" key="8">
    <source>
        <dbReference type="Proteomes" id="UP000824469"/>
    </source>
</evidence>
<dbReference type="EMBL" id="JAHRHJ020000006">
    <property type="protein sequence ID" value="KAH9311790.1"/>
    <property type="molecule type" value="Genomic_DNA"/>
</dbReference>
<dbReference type="InterPro" id="IPR008030">
    <property type="entry name" value="NmrA-like"/>
</dbReference>
<dbReference type="SUPFAM" id="SSF51735">
    <property type="entry name" value="NAD(P)-binding Rossmann-fold domains"/>
    <property type="match status" value="1"/>
</dbReference>
<feature type="domain" description="AP2/ERF" evidence="6">
    <location>
        <begin position="164"/>
        <end position="189"/>
    </location>
</feature>
<keyword evidence="2" id="KW-0805">Transcription regulation</keyword>
<keyword evidence="4" id="KW-0804">Transcription</keyword>
<dbReference type="AlphaFoldDB" id="A0AA38FY07"/>
<dbReference type="PROSITE" id="PS51032">
    <property type="entry name" value="AP2_ERF"/>
    <property type="match status" value="1"/>
</dbReference>